<proteinExistence type="predicted"/>
<dbReference type="Proteomes" id="UP001152523">
    <property type="component" value="Unassembled WGS sequence"/>
</dbReference>
<protein>
    <submittedName>
        <fullName evidence="1">Uncharacterized protein</fullName>
    </submittedName>
</protein>
<gene>
    <name evidence="1" type="ORF">CEPIT_LOCUS36433</name>
</gene>
<sequence length="122" mass="13444">MFNRYPRIMKFSLTNITTLSITLFDFMPCPPVIRLLVPSTSRRVLTITSKSITWYVSFSFPANNPSTTSIASFQKFSLGEKMEAPCPDVGVTLATCSIVAKPGVRDSVALETGTLLHLLNLI</sequence>
<name>A0AAV0FRB3_9ASTE</name>
<accession>A0AAV0FRB3</accession>
<evidence type="ECO:0000313" key="1">
    <source>
        <dbReference type="EMBL" id="CAH9137957.1"/>
    </source>
</evidence>
<keyword evidence="2" id="KW-1185">Reference proteome</keyword>
<dbReference type="EMBL" id="CAMAPF010001002">
    <property type="protein sequence ID" value="CAH9137957.1"/>
    <property type="molecule type" value="Genomic_DNA"/>
</dbReference>
<reference evidence="1" key="1">
    <citation type="submission" date="2022-07" db="EMBL/GenBank/DDBJ databases">
        <authorList>
            <person name="Macas J."/>
            <person name="Novak P."/>
            <person name="Neumann P."/>
        </authorList>
    </citation>
    <scope>NUCLEOTIDE SEQUENCE</scope>
</reference>
<organism evidence="1 2">
    <name type="scientific">Cuscuta epithymum</name>
    <dbReference type="NCBI Taxonomy" id="186058"/>
    <lineage>
        <taxon>Eukaryota</taxon>
        <taxon>Viridiplantae</taxon>
        <taxon>Streptophyta</taxon>
        <taxon>Embryophyta</taxon>
        <taxon>Tracheophyta</taxon>
        <taxon>Spermatophyta</taxon>
        <taxon>Magnoliopsida</taxon>
        <taxon>eudicotyledons</taxon>
        <taxon>Gunneridae</taxon>
        <taxon>Pentapetalae</taxon>
        <taxon>asterids</taxon>
        <taxon>lamiids</taxon>
        <taxon>Solanales</taxon>
        <taxon>Convolvulaceae</taxon>
        <taxon>Cuscuteae</taxon>
        <taxon>Cuscuta</taxon>
        <taxon>Cuscuta subgen. Cuscuta</taxon>
    </lineage>
</organism>
<comment type="caution">
    <text evidence="1">The sequence shown here is derived from an EMBL/GenBank/DDBJ whole genome shotgun (WGS) entry which is preliminary data.</text>
</comment>
<dbReference type="AlphaFoldDB" id="A0AAV0FRB3"/>
<evidence type="ECO:0000313" key="2">
    <source>
        <dbReference type="Proteomes" id="UP001152523"/>
    </source>
</evidence>